<dbReference type="CDD" id="cd00130">
    <property type="entry name" value="PAS"/>
    <property type="match status" value="2"/>
</dbReference>
<name>A0ABS4KBL0_9CLOT</name>
<organism evidence="10 11">
    <name type="scientific">Clostridium punense</name>
    <dbReference type="NCBI Taxonomy" id="1054297"/>
    <lineage>
        <taxon>Bacteria</taxon>
        <taxon>Bacillati</taxon>
        <taxon>Bacillota</taxon>
        <taxon>Clostridia</taxon>
        <taxon>Eubacteriales</taxon>
        <taxon>Clostridiaceae</taxon>
        <taxon>Clostridium</taxon>
    </lineage>
</organism>
<feature type="domain" description="PAS" evidence="8">
    <location>
        <begin position="372"/>
        <end position="444"/>
    </location>
</feature>
<dbReference type="InterPro" id="IPR000014">
    <property type="entry name" value="PAS"/>
</dbReference>
<dbReference type="RefSeq" id="WP_021281919.1">
    <property type="nucleotide sequence ID" value="NZ_JAGGLL010000045.1"/>
</dbReference>
<dbReference type="InterPro" id="IPR001610">
    <property type="entry name" value="PAC"/>
</dbReference>
<dbReference type="NCBIfam" id="TIGR00229">
    <property type="entry name" value="sensory_box"/>
    <property type="match status" value="3"/>
</dbReference>
<keyword evidence="11" id="KW-1185">Reference proteome</keyword>
<dbReference type="Proteomes" id="UP001519308">
    <property type="component" value="Unassembled WGS sequence"/>
</dbReference>
<dbReference type="PROSITE" id="PS50112">
    <property type="entry name" value="PAS"/>
    <property type="match status" value="2"/>
</dbReference>
<accession>A0ABS4KBL0</accession>
<dbReference type="InterPro" id="IPR013655">
    <property type="entry name" value="PAS_fold_3"/>
</dbReference>
<feature type="domain" description="Histidine kinase" evidence="7">
    <location>
        <begin position="501"/>
        <end position="723"/>
    </location>
</feature>
<dbReference type="InterPro" id="IPR005467">
    <property type="entry name" value="His_kinase_dom"/>
</dbReference>
<dbReference type="Gene3D" id="3.30.450.20">
    <property type="entry name" value="PAS domain"/>
    <property type="match status" value="3"/>
</dbReference>
<reference evidence="10 11" key="1">
    <citation type="submission" date="2021-03" db="EMBL/GenBank/DDBJ databases">
        <title>Genomic Encyclopedia of Type Strains, Phase IV (KMG-IV): sequencing the most valuable type-strain genomes for metagenomic binning, comparative biology and taxonomic classification.</title>
        <authorList>
            <person name="Goeker M."/>
        </authorList>
    </citation>
    <scope>NUCLEOTIDE SEQUENCE [LARGE SCALE GENOMIC DNA]</scope>
    <source>
        <strain evidence="10 11">DSM 28650</strain>
    </source>
</reference>
<proteinExistence type="predicted"/>
<comment type="catalytic activity">
    <reaction evidence="1">
        <text>ATP + protein L-histidine = ADP + protein N-phospho-L-histidine.</text>
        <dbReference type="EC" id="2.7.13.3"/>
    </reaction>
</comment>
<dbReference type="Pfam" id="PF08448">
    <property type="entry name" value="PAS_4"/>
    <property type="match status" value="2"/>
</dbReference>
<evidence type="ECO:0000256" key="4">
    <source>
        <dbReference type="ARBA" id="ARBA00022679"/>
    </source>
</evidence>
<dbReference type="InterPro" id="IPR000700">
    <property type="entry name" value="PAS-assoc_C"/>
</dbReference>
<dbReference type="SMART" id="SM00086">
    <property type="entry name" value="PAC"/>
    <property type="match status" value="2"/>
</dbReference>
<dbReference type="Pfam" id="PF08447">
    <property type="entry name" value="PAS_3"/>
    <property type="match status" value="1"/>
</dbReference>
<dbReference type="Gene3D" id="1.10.287.130">
    <property type="match status" value="1"/>
</dbReference>
<evidence type="ECO:0000259" key="7">
    <source>
        <dbReference type="PROSITE" id="PS50109"/>
    </source>
</evidence>
<feature type="domain" description="PAS" evidence="8">
    <location>
        <begin position="122"/>
        <end position="192"/>
    </location>
</feature>
<dbReference type="InterPro" id="IPR036097">
    <property type="entry name" value="HisK_dim/P_sf"/>
</dbReference>
<dbReference type="InterPro" id="IPR036890">
    <property type="entry name" value="HATPase_C_sf"/>
</dbReference>
<dbReference type="Pfam" id="PF00512">
    <property type="entry name" value="HisKA"/>
    <property type="match status" value="1"/>
</dbReference>
<feature type="domain" description="PAC" evidence="9">
    <location>
        <begin position="319"/>
        <end position="371"/>
    </location>
</feature>
<evidence type="ECO:0000256" key="3">
    <source>
        <dbReference type="ARBA" id="ARBA00022553"/>
    </source>
</evidence>
<dbReference type="PANTHER" id="PTHR43711:SF26">
    <property type="entry name" value="SENSOR HISTIDINE KINASE RCSC"/>
    <property type="match status" value="1"/>
</dbReference>
<protein>
    <recommendedName>
        <fullName evidence="2">histidine kinase</fullName>
        <ecNumber evidence="2">2.7.13.3</ecNumber>
    </recommendedName>
</protein>
<dbReference type="InterPro" id="IPR003594">
    <property type="entry name" value="HATPase_dom"/>
</dbReference>
<keyword evidence="6" id="KW-0902">Two-component regulatory system</keyword>
<evidence type="ECO:0000259" key="9">
    <source>
        <dbReference type="PROSITE" id="PS50113"/>
    </source>
</evidence>
<dbReference type="InterPro" id="IPR004358">
    <property type="entry name" value="Sig_transdc_His_kin-like_C"/>
</dbReference>
<dbReference type="SMART" id="SM00388">
    <property type="entry name" value="HisKA"/>
    <property type="match status" value="1"/>
</dbReference>
<feature type="domain" description="PAC" evidence="9">
    <location>
        <begin position="441"/>
        <end position="493"/>
    </location>
</feature>
<dbReference type="InterPro" id="IPR003661">
    <property type="entry name" value="HisK_dim/P_dom"/>
</dbReference>
<dbReference type="PRINTS" id="PR00344">
    <property type="entry name" value="BCTRLSENSOR"/>
</dbReference>
<dbReference type="InterPro" id="IPR050736">
    <property type="entry name" value="Sensor_HK_Regulatory"/>
</dbReference>
<dbReference type="Gene3D" id="3.30.565.10">
    <property type="entry name" value="Histidine kinase-like ATPase, C-terminal domain"/>
    <property type="match status" value="1"/>
</dbReference>
<evidence type="ECO:0000256" key="1">
    <source>
        <dbReference type="ARBA" id="ARBA00000085"/>
    </source>
</evidence>
<evidence type="ECO:0000256" key="5">
    <source>
        <dbReference type="ARBA" id="ARBA00022777"/>
    </source>
</evidence>
<dbReference type="PROSITE" id="PS50113">
    <property type="entry name" value="PAC"/>
    <property type="match status" value="2"/>
</dbReference>
<dbReference type="SMART" id="SM00387">
    <property type="entry name" value="HATPase_c"/>
    <property type="match status" value="1"/>
</dbReference>
<dbReference type="CDD" id="cd16922">
    <property type="entry name" value="HATPase_EvgS-ArcB-TorS-like"/>
    <property type="match status" value="1"/>
</dbReference>
<dbReference type="InterPro" id="IPR035965">
    <property type="entry name" value="PAS-like_dom_sf"/>
</dbReference>
<evidence type="ECO:0000259" key="8">
    <source>
        <dbReference type="PROSITE" id="PS50112"/>
    </source>
</evidence>
<dbReference type="EMBL" id="JAGGLL010000045">
    <property type="protein sequence ID" value="MBP2024004.1"/>
    <property type="molecule type" value="Genomic_DNA"/>
</dbReference>
<dbReference type="SUPFAM" id="SSF55874">
    <property type="entry name" value="ATPase domain of HSP90 chaperone/DNA topoisomerase II/histidine kinase"/>
    <property type="match status" value="1"/>
</dbReference>
<evidence type="ECO:0000313" key="11">
    <source>
        <dbReference type="Proteomes" id="UP001519308"/>
    </source>
</evidence>
<keyword evidence="3" id="KW-0597">Phosphoprotein</keyword>
<dbReference type="InterPro" id="IPR013656">
    <property type="entry name" value="PAS_4"/>
</dbReference>
<sequence length="758" mass="88565">MKRENFYKEVIKRSPFAYFYGKVIRDSKNEDIIDFLILDTNEAFRKMAKIKEDIVGTTIKESFSNFGEQNFSWVDFFSNTKTNGEINTVEVFVDKLKSWFQVHISHYKEDEFIVQLMEVHREEPFLKALINNLTFSAWAKDKEGRYILVNNHYERDSDYLQDEVRGKTDFQLWDKERANQFYQEDEKAIADNGKQSSFEYYYKDMWYKTHKAAVHDDNGEAMGTIGFSINIDEGKKIKREINNKDKFFKTLINCIPDFIFFKDTNGVYSGFNEAILKEYLGGEEKDFIGRTDKDLIRENNHVEDIIAQDKEVINEGKSKIYEEMLTLIDGSVRKYETIKSPLYDENNNMVGILGISRDITHRYLFEKKLMESEERFRQLAENIDGVFYVREDNKITYISPGYEKLFGRKCEELYKNRKDFYSVVHPDDLDMFIKRDENQNMDETYRIIASDGKIKWIWTRSVMVESHNNRGPRIFGISQDITAIKEAERKLEALRTEFFANLSHEFRTPLNLIFSSLQMLELNLNKKTDNDISKIKDYAKIIKQNSFRLLRLINNLIDTTKMDAGHVDFYPENYDIVNYVEGICNSVAGFAEEKGIEVIFDTECEEKIIAFDLDKMERIILNLLSNAIKFNSNQGKIEVMVSCKEDKVQISVKDTGIGIPEDKLQDVFERFKQVNNRLTKISEGSGIGLSLVKSFVELHGGTIEVNSEVEKGTEFITTLPDVILPQNKDVTNSQLVCNSRVERIRIEFSDIYGINIRC</sequence>
<comment type="caution">
    <text evidence="10">The sequence shown here is derived from an EMBL/GenBank/DDBJ whole genome shotgun (WGS) entry which is preliminary data.</text>
</comment>
<dbReference type="SMART" id="SM00091">
    <property type="entry name" value="PAS"/>
    <property type="match status" value="3"/>
</dbReference>
<dbReference type="PROSITE" id="PS50109">
    <property type="entry name" value="HIS_KIN"/>
    <property type="match status" value="1"/>
</dbReference>
<evidence type="ECO:0000313" key="10">
    <source>
        <dbReference type="EMBL" id="MBP2024004.1"/>
    </source>
</evidence>
<dbReference type="EC" id="2.7.13.3" evidence="2"/>
<dbReference type="CDD" id="cd00082">
    <property type="entry name" value="HisKA"/>
    <property type="match status" value="1"/>
</dbReference>
<dbReference type="PANTHER" id="PTHR43711">
    <property type="entry name" value="TWO-COMPONENT HISTIDINE KINASE"/>
    <property type="match status" value="1"/>
</dbReference>
<evidence type="ECO:0000256" key="2">
    <source>
        <dbReference type="ARBA" id="ARBA00012438"/>
    </source>
</evidence>
<dbReference type="SUPFAM" id="SSF47384">
    <property type="entry name" value="Homodimeric domain of signal transducing histidine kinase"/>
    <property type="match status" value="1"/>
</dbReference>
<keyword evidence="5" id="KW-0418">Kinase</keyword>
<dbReference type="SUPFAM" id="SSF55785">
    <property type="entry name" value="PYP-like sensor domain (PAS domain)"/>
    <property type="match status" value="3"/>
</dbReference>
<gene>
    <name evidence="10" type="ORF">J2Z44_003854</name>
</gene>
<dbReference type="Pfam" id="PF02518">
    <property type="entry name" value="HATPase_c"/>
    <property type="match status" value="1"/>
</dbReference>
<evidence type="ECO:0000256" key="6">
    <source>
        <dbReference type="ARBA" id="ARBA00023012"/>
    </source>
</evidence>
<keyword evidence="4" id="KW-0808">Transferase</keyword>